<evidence type="ECO:0000313" key="1">
    <source>
        <dbReference type="EMBL" id="MDF4194831.1"/>
    </source>
</evidence>
<dbReference type="Pfam" id="PF14072">
    <property type="entry name" value="DndB"/>
    <property type="match status" value="1"/>
</dbReference>
<gene>
    <name evidence="1" type="ORF">PV946_13815</name>
</gene>
<dbReference type="EMBL" id="JARKHX010000004">
    <property type="protein sequence ID" value="MDF4194831.1"/>
    <property type="molecule type" value="Genomic_DNA"/>
</dbReference>
<protein>
    <submittedName>
        <fullName evidence="1">DNA sulfur modification protein DndB</fullName>
    </submittedName>
</protein>
<dbReference type="RefSeq" id="WP_103527270.1">
    <property type="nucleotide sequence ID" value="NZ_JARKHX010000004.1"/>
</dbReference>
<dbReference type="AlphaFoldDB" id="A0AAP4DJ17"/>
<dbReference type="InterPro" id="IPR017642">
    <property type="entry name" value="DNA_S_mod_DndB"/>
</dbReference>
<accession>A0AAP4DJ17</accession>
<dbReference type="Proteomes" id="UP001222377">
    <property type="component" value="Unassembled WGS sequence"/>
</dbReference>
<proteinExistence type="predicted"/>
<reference evidence="1" key="1">
    <citation type="submission" date="2023-02" db="EMBL/GenBank/DDBJ databases">
        <title>Draft Whole-Genome Sequences of Bacillus Strains of Potential Probiotic for Poultry.</title>
        <authorList>
            <person name="Ma L.M."/>
            <person name="Lopez-Guerra N."/>
            <person name="Zhang G."/>
        </authorList>
    </citation>
    <scope>NUCLEOTIDE SEQUENCE</scope>
    <source>
        <strain evidence="1">OSU1013-24</strain>
    </source>
</reference>
<sequence length="449" mass="51641">MSEVLLTTDKLYKLKTEIEKNLIDIKNDSNMVKELKATMADKYKALPGYIQEILNNNDNNVQRLNEKEVYIVSKEMYSILGAPALDPSNYFPTRLAKELEGGRVFAGEEVVKLPYKFKNVIKIKEDNYVTSITAKELSELYNSSILQYNYNTQREGKYIKGSLIPVPKTNPKSVDEIKELFIKGDLIVSMLTFNARLGTSDGDEEVEYDPSDQTLTVTRGTLLDALDGYHRISGIVKAIAEVPELDQPFILNVLNYDEEKAKVHFAQMNTINPVEKSRIEELGQKRYSSTVVEQLKFKSELKNKISPQSEISIDSNFLVTYYTLSEAIDDTFELKSRKDALKIAKYLVDFFDNLFYAFPDEFLGDDLSSIRKQSYINHNVMFYGYVYLAKKMKENNVELIKLENILNTIDFSKSGRVFEELGRQNNENQLKNAMKKKLKRIFYDEIAVV</sequence>
<organism evidence="1 2">
    <name type="scientific">Bacillus amyloliquefaciens</name>
    <name type="common">Bacillus velezensis</name>
    <dbReference type="NCBI Taxonomy" id="1390"/>
    <lineage>
        <taxon>Bacteria</taxon>
        <taxon>Bacillati</taxon>
        <taxon>Bacillota</taxon>
        <taxon>Bacilli</taxon>
        <taxon>Bacillales</taxon>
        <taxon>Bacillaceae</taxon>
        <taxon>Bacillus</taxon>
        <taxon>Bacillus amyloliquefaciens group</taxon>
    </lineage>
</organism>
<name>A0AAP4DJ17_BACAM</name>
<comment type="caution">
    <text evidence="1">The sequence shown here is derived from an EMBL/GenBank/DDBJ whole genome shotgun (WGS) entry which is preliminary data.</text>
</comment>
<evidence type="ECO:0000313" key="2">
    <source>
        <dbReference type="Proteomes" id="UP001222377"/>
    </source>
</evidence>